<dbReference type="PRINTS" id="PR00412">
    <property type="entry name" value="EPOXHYDRLASE"/>
</dbReference>
<dbReference type="Proteomes" id="UP000887222">
    <property type="component" value="Unassembled WGS sequence"/>
</dbReference>
<dbReference type="RefSeq" id="WP_220806354.1">
    <property type="nucleotide sequence ID" value="NZ_BPMK01000001.1"/>
</dbReference>
<dbReference type="SUPFAM" id="SSF53474">
    <property type="entry name" value="alpha/beta-Hydrolases"/>
    <property type="match status" value="1"/>
</dbReference>
<dbReference type="InterPro" id="IPR029058">
    <property type="entry name" value="AB_hydrolase_fold"/>
</dbReference>
<dbReference type="Pfam" id="PF00561">
    <property type="entry name" value="Abhydrolase_1"/>
    <property type="match status" value="1"/>
</dbReference>
<dbReference type="GO" id="GO:0016787">
    <property type="term" value="F:hydrolase activity"/>
    <property type="evidence" value="ECO:0007669"/>
    <property type="project" value="UniProtKB-KW"/>
</dbReference>
<comment type="caution">
    <text evidence="3">The sequence shown here is derived from an EMBL/GenBank/DDBJ whole genome shotgun (WGS) entry which is preliminary data.</text>
</comment>
<dbReference type="Gene3D" id="3.40.50.1820">
    <property type="entry name" value="alpha/beta hydrolase"/>
    <property type="match status" value="1"/>
</dbReference>
<evidence type="ECO:0000313" key="3">
    <source>
        <dbReference type="EMBL" id="GIZ50170.1"/>
    </source>
</evidence>
<reference evidence="3 4" key="1">
    <citation type="journal article" date="2022" name="Int. J. Syst. Evol. Microbiol.">
        <title>Noviherbaspirillum aridicola sp. nov., isolated from an arid soil in Pakistan.</title>
        <authorList>
            <person name="Khan I.U."/>
            <person name="Saqib M."/>
            <person name="Amin A."/>
            <person name="Hussain F."/>
            <person name="Li L."/>
            <person name="Liu Y.H."/>
            <person name="Fang B.Z."/>
            <person name="Ahmed I."/>
            <person name="Li W.J."/>
        </authorList>
    </citation>
    <scope>NUCLEOTIDE SEQUENCE [LARGE SCALE GENOMIC DNA]</scope>
    <source>
        <strain evidence="3 4">NCCP-691</strain>
    </source>
</reference>
<name>A0ABQ4Q078_9BURK</name>
<proteinExistence type="predicted"/>
<accession>A0ABQ4Q078</accession>
<protein>
    <submittedName>
        <fullName evidence="3">Epoxide hydrolase</fullName>
    </submittedName>
</protein>
<dbReference type="PANTHER" id="PTHR43329">
    <property type="entry name" value="EPOXIDE HYDROLASE"/>
    <property type="match status" value="1"/>
</dbReference>
<evidence type="ECO:0000313" key="4">
    <source>
        <dbReference type="Proteomes" id="UP000887222"/>
    </source>
</evidence>
<dbReference type="InterPro" id="IPR000639">
    <property type="entry name" value="Epox_hydrolase-like"/>
</dbReference>
<evidence type="ECO:0000256" key="1">
    <source>
        <dbReference type="ARBA" id="ARBA00022801"/>
    </source>
</evidence>
<keyword evidence="4" id="KW-1185">Reference proteome</keyword>
<organism evidence="3 4">
    <name type="scientific">Noviherbaspirillum aridicola</name>
    <dbReference type="NCBI Taxonomy" id="2849687"/>
    <lineage>
        <taxon>Bacteria</taxon>
        <taxon>Pseudomonadati</taxon>
        <taxon>Pseudomonadota</taxon>
        <taxon>Betaproteobacteria</taxon>
        <taxon>Burkholderiales</taxon>
        <taxon>Oxalobacteraceae</taxon>
        <taxon>Noviherbaspirillum</taxon>
    </lineage>
</organism>
<keyword evidence="1 3" id="KW-0378">Hydrolase</keyword>
<gene>
    <name evidence="3" type="ORF">NCCP691_01840</name>
</gene>
<sequence length="285" mass="31333">MSLARLLRVRGDGLDLQVTVMGEGPPVILLHGFPENSHCWRHQMPALAAAGFSAWAPNLRGYPPSDIPHRRGDCALPHLVRDVLGLVQATGFPRVHLVGHDWGGIVAWAFAGAHPELVERLVVLNAPHMQSFRENIWRGGQFLRSAYAGIFQLPWLPEAALSAGGFRLLRSMFGTARPGAYSAADIDWYVETLGHDGALSAALNYYRANARAGAMDMARAHVRSQTLVIWGERDPALSVRLLDGLDRYVTRLRVQRIPQAGHWVQNEAPGEVNDALLGFLREGPP</sequence>
<feature type="domain" description="AB hydrolase-1" evidence="2">
    <location>
        <begin position="25"/>
        <end position="268"/>
    </location>
</feature>
<dbReference type="EMBL" id="BPMK01000001">
    <property type="protein sequence ID" value="GIZ50170.1"/>
    <property type="molecule type" value="Genomic_DNA"/>
</dbReference>
<dbReference type="PRINTS" id="PR00111">
    <property type="entry name" value="ABHYDROLASE"/>
</dbReference>
<evidence type="ECO:0000259" key="2">
    <source>
        <dbReference type="Pfam" id="PF00561"/>
    </source>
</evidence>
<dbReference type="InterPro" id="IPR000073">
    <property type="entry name" value="AB_hydrolase_1"/>
</dbReference>